<accession>A0A699TYT9</accession>
<sequence>LDVTLDVTEQEVADIMEALKESSKTSRRQSGIGGLNEGIGEIPGVLDESTVVFATSSEGTSTKPGVPDEEEIIHKDRTDETREHSNRDLRVTKLEQDVFELKKTNYSAAALASI</sequence>
<name>A0A699TYT9_TANCI</name>
<evidence type="ECO:0000256" key="1">
    <source>
        <dbReference type="SAM" id="MobiDB-lite"/>
    </source>
</evidence>
<evidence type="ECO:0000313" key="2">
    <source>
        <dbReference type="EMBL" id="GFD14139.1"/>
    </source>
</evidence>
<feature type="non-terminal residue" evidence="2">
    <location>
        <position position="1"/>
    </location>
</feature>
<organism evidence="2">
    <name type="scientific">Tanacetum cinerariifolium</name>
    <name type="common">Dalmatian daisy</name>
    <name type="synonym">Chrysanthemum cinerariifolium</name>
    <dbReference type="NCBI Taxonomy" id="118510"/>
    <lineage>
        <taxon>Eukaryota</taxon>
        <taxon>Viridiplantae</taxon>
        <taxon>Streptophyta</taxon>
        <taxon>Embryophyta</taxon>
        <taxon>Tracheophyta</taxon>
        <taxon>Spermatophyta</taxon>
        <taxon>Magnoliopsida</taxon>
        <taxon>eudicotyledons</taxon>
        <taxon>Gunneridae</taxon>
        <taxon>Pentapetalae</taxon>
        <taxon>asterids</taxon>
        <taxon>campanulids</taxon>
        <taxon>Asterales</taxon>
        <taxon>Asteraceae</taxon>
        <taxon>Asteroideae</taxon>
        <taxon>Anthemideae</taxon>
        <taxon>Anthemidinae</taxon>
        <taxon>Tanacetum</taxon>
    </lineage>
</organism>
<proteinExistence type="predicted"/>
<dbReference type="AlphaFoldDB" id="A0A699TYT9"/>
<feature type="region of interest" description="Disordered" evidence="1">
    <location>
        <begin position="56"/>
        <end position="88"/>
    </location>
</feature>
<feature type="region of interest" description="Disordered" evidence="1">
    <location>
        <begin position="21"/>
        <end position="41"/>
    </location>
</feature>
<comment type="caution">
    <text evidence="2">The sequence shown here is derived from an EMBL/GenBank/DDBJ whole genome shotgun (WGS) entry which is preliminary data.</text>
</comment>
<gene>
    <name evidence="2" type="ORF">Tci_886108</name>
</gene>
<dbReference type="EMBL" id="BKCJ011277438">
    <property type="protein sequence ID" value="GFD14139.1"/>
    <property type="molecule type" value="Genomic_DNA"/>
</dbReference>
<reference evidence="2" key="1">
    <citation type="journal article" date="2019" name="Sci. Rep.">
        <title>Draft genome of Tanacetum cinerariifolium, the natural source of mosquito coil.</title>
        <authorList>
            <person name="Yamashiro T."/>
            <person name="Shiraishi A."/>
            <person name="Satake H."/>
            <person name="Nakayama K."/>
        </authorList>
    </citation>
    <scope>NUCLEOTIDE SEQUENCE</scope>
</reference>
<protein>
    <submittedName>
        <fullName evidence="2">Uncharacterized protein</fullName>
    </submittedName>
</protein>
<feature type="compositionally biased region" description="Basic and acidic residues" evidence="1">
    <location>
        <begin position="72"/>
        <end position="88"/>
    </location>
</feature>